<evidence type="ECO:0000256" key="1">
    <source>
        <dbReference type="SAM" id="Coils"/>
    </source>
</evidence>
<feature type="non-terminal residue" evidence="2">
    <location>
        <position position="1"/>
    </location>
</feature>
<dbReference type="EMBL" id="JAAKZV010000063">
    <property type="protein sequence ID" value="NGN65492.1"/>
    <property type="molecule type" value="Genomic_DNA"/>
</dbReference>
<dbReference type="Proteomes" id="UP000481583">
    <property type="component" value="Unassembled WGS sequence"/>
</dbReference>
<keyword evidence="3" id="KW-1185">Reference proteome</keyword>
<gene>
    <name evidence="2" type="ORF">G5C51_16505</name>
</gene>
<evidence type="ECO:0000313" key="2">
    <source>
        <dbReference type="EMBL" id="NGN65492.1"/>
    </source>
</evidence>
<feature type="coiled-coil region" evidence="1">
    <location>
        <begin position="55"/>
        <end position="82"/>
    </location>
</feature>
<protein>
    <submittedName>
        <fullName evidence="2">Uncharacterized protein</fullName>
    </submittedName>
</protein>
<keyword evidence="1" id="KW-0175">Coiled coil</keyword>
<reference evidence="2 3" key="1">
    <citation type="submission" date="2020-02" db="EMBL/GenBank/DDBJ databases">
        <title>Whole-genome analyses of novel actinobacteria.</title>
        <authorList>
            <person name="Sahin N."/>
        </authorList>
    </citation>
    <scope>NUCLEOTIDE SEQUENCE [LARGE SCALE GENOMIC DNA]</scope>
    <source>
        <strain evidence="2 3">A7024</strain>
    </source>
</reference>
<accession>A0A6G4U0H1</accession>
<comment type="caution">
    <text evidence="2">The sequence shown here is derived from an EMBL/GenBank/DDBJ whole genome shotgun (WGS) entry which is preliminary data.</text>
</comment>
<proteinExistence type="predicted"/>
<evidence type="ECO:0000313" key="3">
    <source>
        <dbReference type="Proteomes" id="UP000481583"/>
    </source>
</evidence>
<organism evidence="2 3">
    <name type="scientific">Streptomyces coryli</name>
    <dbReference type="NCBI Taxonomy" id="1128680"/>
    <lineage>
        <taxon>Bacteria</taxon>
        <taxon>Bacillati</taxon>
        <taxon>Actinomycetota</taxon>
        <taxon>Actinomycetes</taxon>
        <taxon>Kitasatosporales</taxon>
        <taxon>Streptomycetaceae</taxon>
        <taxon>Streptomyces</taxon>
    </lineage>
</organism>
<dbReference type="AlphaFoldDB" id="A0A6G4U0H1"/>
<name>A0A6G4U0H1_9ACTN</name>
<sequence>GRPGWLAVEPACAGCAGARKAVGAAEFGRLGGEGLRVRVAAAAGMAPIAGSDSTVVELAAEAALLQARLDHFQTELAKLTGDPPAQ</sequence>